<dbReference type="EMBL" id="JADOER010000004">
    <property type="protein sequence ID" value="MBT9311469.1"/>
    <property type="molecule type" value="Genomic_DNA"/>
</dbReference>
<dbReference type="Gene3D" id="2.30.30.400">
    <property type="entry name" value="Rof-like"/>
    <property type="match status" value="1"/>
</dbReference>
<keyword evidence="2" id="KW-1185">Reference proteome</keyword>
<evidence type="ECO:0000313" key="1">
    <source>
        <dbReference type="EMBL" id="MBT9311469.1"/>
    </source>
</evidence>
<accession>A0ABS5Y0W2</accession>
<dbReference type="SUPFAM" id="SSF101744">
    <property type="entry name" value="Rof/RNase P subunit-like"/>
    <property type="match status" value="1"/>
</dbReference>
<sequence>MAPYIPPACSFTDYLEAAAVLHQVARIIYLDEHNQRQEVEAKIRDIYAAEGADWCKLDNGTLIRLDRIEQFNDNKNEGACAI</sequence>
<protein>
    <submittedName>
        <fullName evidence="1">Uncharacterized protein</fullName>
    </submittedName>
</protein>
<organism evidence="1 2">
    <name type="scientific">Leptothoe kymatousa TAU-MAC 1615</name>
    <dbReference type="NCBI Taxonomy" id="2364775"/>
    <lineage>
        <taxon>Bacteria</taxon>
        <taxon>Bacillati</taxon>
        <taxon>Cyanobacteriota</taxon>
        <taxon>Cyanophyceae</taxon>
        <taxon>Nodosilineales</taxon>
        <taxon>Cymatolegaceae</taxon>
        <taxon>Leptothoe</taxon>
        <taxon>Leptothoe kymatousa</taxon>
    </lineage>
</organism>
<proteinExistence type="predicted"/>
<comment type="caution">
    <text evidence="1">The sequence shown here is derived from an EMBL/GenBank/DDBJ whole genome shotgun (WGS) entry which is preliminary data.</text>
</comment>
<dbReference type="InterPro" id="IPR023534">
    <property type="entry name" value="Rof/RNase_P-like"/>
</dbReference>
<dbReference type="Proteomes" id="UP001196661">
    <property type="component" value="Unassembled WGS sequence"/>
</dbReference>
<gene>
    <name evidence="1" type="ORF">IXB28_04570</name>
</gene>
<name>A0ABS5Y0W2_9CYAN</name>
<dbReference type="RefSeq" id="WP_215617351.1">
    <property type="nucleotide sequence ID" value="NZ_JADOER010000004.1"/>
</dbReference>
<reference evidence="1 2" key="1">
    <citation type="journal article" date="2021" name="Mar. Drugs">
        <title>Genome Reduction and Secondary Metabolism of the Marine Sponge-Associated Cyanobacterium Leptothoe.</title>
        <authorList>
            <person name="Konstantinou D."/>
            <person name="Popin R.V."/>
            <person name="Fewer D.P."/>
            <person name="Sivonen K."/>
            <person name="Gkelis S."/>
        </authorList>
    </citation>
    <scope>NUCLEOTIDE SEQUENCE [LARGE SCALE GENOMIC DNA]</scope>
    <source>
        <strain evidence="1 2">TAU-MAC 1615</strain>
    </source>
</reference>
<evidence type="ECO:0000313" key="2">
    <source>
        <dbReference type="Proteomes" id="UP001196661"/>
    </source>
</evidence>
<dbReference type="InterPro" id="IPR038626">
    <property type="entry name" value="Rof-like_sf"/>
</dbReference>